<evidence type="ECO:0000256" key="2">
    <source>
        <dbReference type="ARBA" id="ARBA00023004"/>
    </source>
</evidence>
<dbReference type="PANTHER" id="PTHR23150">
    <property type="entry name" value="SULFATASE MODIFYING FACTOR 1, 2"/>
    <property type="match status" value="1"/>
</dbReference>
<dbReference type="Pfam" id="PF12867">
    <property type="entry name" value="DinB_2"/>
    <property type="match status" value="1"/>
</dbReference>
<dbReference type="Proteomes" id="UP000516305">
    <property type="component" value="Chromosome"/>
</dbReference>
<dbReference type="InterPro" id="IPR005532">
    <property type="entry name" value="SUMF_dom"/>
</dbReference>
<feature type="domain" description="Sulfatase-modifying factor enzyme-like" evidence="4">
    <location>
        <begin position="156"/>
        <end position="290"/>
    </location>
</feature>
<gene>
    <name evidence="6" type="ORF">H4K34_15175</name>
</gene>
<keyword evidence="2" id="KW-0408">Iron</keyword>
<reference evidence="6 7" key="1">
    <citation type="submission" date="2020-08" db="EMBL/GenBank/DDBJ databases">
        <title>Croceimicrobium hydrocarbonivorans gen. nov., sp. nov., a novel marine bacterium isolated from a bacterial consortium that degrades polyethylene terephthalate.</title>
        <authorList>
            <person name="Liu R."/>
        </authorList>
    </citation>
    <scope>NUCLEOTIDE SEQUENCE [LARGE SCALE GENOMIC DNA]</scope>
    <source>
        <strain evidence="6 7">A20-9</strain>
    </source>
</reference>
<proteinExistence type="predicted"/>
<dbReference type="NCBIfam" id="TIGR03440">
    <property type="entry name" value="egtB_TIGR03440"/>
    <property type="match status" value="1"/>
</dbReference>
<accession>A0A7H0VK35</accession>
<dbReference type="SUPFAM" id="SSF56436">
    <property type="entry name" value="C-type lectin-like"/>
    <property type="match status" value="1"/>
</dbReference>
<dbReference type="KEGG" id="chyd:H4K34_15175"/>
<evidence type="ECO:0000256" key="3">
    <source>
        <dbReference type="ARBA" id="ARBA00037882"/>
    </source>
</evidence>
<dbReference type="Pfam" id="PF03781">
    <property type="entry name" value="FGE-sulfatase"/>
    <property type="match status" value="1"/>
</dbReference>
<dbReference type="PANTHER" id="PTHR23150:SF36">
    <property type="entry name" value="HERCYNINE OXYGENASE"/>
    <property type="match status" value="1"/>
</dbReference>
<evidence type="ECO:0000313" key="7">
    <source>
        <dbReference type="Proteomes" id="UP000516305"/>
    </source>
</evidence>
<dbReference type="GO" id="GO:0052699">
    <property type="term" value="P:ergothioneine biosynthetic process"/>
    <property type="evidence" value="ECO:0007669"/>
    <property type="project" value="InterPro"/>
</dbReference>
<dbReference type="InterPro" id="IPR016187">
    <property type="entry name" value="CTDL_fold"/>
</dbReference>
<dbReference type="Gene3D" id="3.90.1580.10">
    <property type="entry name" value="paralog of FGE (formylglycine-generating enzyme)"/>
    <property type="match status" value="2"/>
</dbReference>
<dbReference type="AlphaFoldDB" id="A0A7H0VK35"/>
<sequence length="374" mass="44034">MAPLQEEDYLAQSTFEASPPKWHLGHCTWFFEYLVIQAIEGAKFQAIDEHYSYYFNSYYEALGPRVDRAARASLTRPSLNEVREYRQKIDAKIEVLLNGPDLDPGILDTLELGLNHEQQHQELFLTDFKKALAQQAFYPVYDPGFKEDRNPNATEKGWIHQQSGIYEMGTNGPDFHFDNEGPQHKVYLNAYAISKGLVSNAEWLEFMEEGGYQKPDYWHSDGWAWRMQEKIEAPLYWVQKDGQWYRFSLSSLEQLPLDSPVTHISFYEAYAYSRWCGLRLPTEAEWEIANKQFSWGDRWEWTNSAYLPYPGYQEYEGPAREYNGKFMVNQMVLRGASIASPEGHSRETYRNFFHPWFRWQFTGLRLAKDIHQNE</sequence>
<evidence type="ECO:0000256" key="1">
    <source>
        <dbReference type="ARBA" id="ARBA00023002"/>
    </source>
</evidence>
<keyword evidence="7" id="KW-1185">Reference proteome</keyword>
<evidence type="ECO:0000259" key="4">
    <source>
        <dbReference type="Pfam" id="PF03781"/>
    </source>
</evidence>
<evidence type="ECO:0000259" key="5">
    <source>
        <dbReference type="Pfam" id="PF12867"/>
    </source>
</evidence>
<name>A0A7H0VK35_9FLAO</name>
<dbReference type="InterPro" id="IPR042095">
    <property type="entry name" value="SUMF_sf"/>
</dbReference>
<dbReference type="EMBL" id="CP060139">
    <property type="protein sequence ID" value="QNR26083.1"/>
    <property type="molecule type" value="Genomic_DNA"/>
</dbReference>
<organism evidence="6 7">
    <name type="scientific">Croceimicrobium hydrocarbonivorans</name>
    <dbReference type="NCBI Taxonomy" id="2761580"/>
    <lineage>
        <taxon>Bacteria</taxon>
        <taxon>Pseudomonadati</taxon>
        <taxon>Bacteroidota</taxon>
        <taxon>Flavobacteriia</taxon>
        <taxon>Flavobacteriales</taxon>
        <taxon>Owenweeksiaceae</taxon>
        <taxon>Croceimicrobium</taxon>
    </lineage>
</organism>
<protein>
    <submittedName>
        <fullName evidence="6">Ergothioneine biosynthesis protein EgtB</fullName>
    </submittedName>
</protein>
<feature type="domain" description="DinB-like" evidence="5">
    <location>
        <begin position="2"/>
        <end position="122"/>
    </location>
</feature>
<dbReference type="InterPro" id="IPR051043">
    <property type="entry name" value="Sulfatase_Mod_Factor_Kinase"/>
</dbReference>
<dbReference type="InterPro" id="IPR017806">
    <property type="entry name" value="EgtB"/>
</dbReference>
<evidence type="ECO:0000313" key="6">
    <source>
        <dbReference type="EMBL" id="QNR26083.1"/>
    </source>
</evidence>
<comment type="pathway">
    <text evidence="3">Amino-acid biosynthesis; ergothioneine biosynthesis.</text>
</comment>
<keyword evidence="1" id="KW-0560">Oxidoreductase</keyword>
<dbReference type="InterPro" id="IPR024775">
    <property type="entry name" value="DinB-like"/>
</dbReference>